<keyword evidence="2" id="KW-0813">Transport</keyword>
<feature type="transmembrane region" description="Helical" evidence="7">
    <location>
        <begin position="307"/>
        <end position="327"/>
    </location>
</feature>
<evidence type="ECO:0000256" key="6">
    <source>
        <dbReference type="ARBA" id="ARBA00023136"/>
    </source>
</evidence>
<feature type="transmembrane region" description="Helical" evidence="7">
    <location>
        <begin position="169"/>
        <end position="188"/>
    </location>
</feature>
<dbReference type="GO" id="GO:0005886">
    <property type="term" value="C:plasma membrane"/>
    <property type="evidence" value="ECO:0007669"/>
    <property type="project" value="UniProtKB-SubCell"/>
</dbReference>
<feature type="transmembrane region" description="Helical" evidence="7">
    <location>
        <begin position="250"/>
        <end position="271"/>
    </location>
</feature>
<dbReference type="PROSITE" id="PS50850">
    <property type="entry name" value="MFS"/>
    <property type="match status" value="1"/>
</dbReference>
<dbReference type="Proteomes" id="UP000275024">
    <property type="component" value="Unassembled WGS sequence"/>
</dbReference>
<dbReference type="InterPro" id="IPR036259">
    <property type="entry name" value="MFS_trans_sf"/>
</dbReference>
<feature type="transmembrane region" description="Helical" evidence="7">
    <location>
        <begin position="372"/>
        <end position="392"/>
    </location>
</feature>
<evidence type="ECO:0000256" key="7">
    <source>
        <dbReference type="SAM" id="Phobius"/>
    </source>
</evidence>
<evidence type="ECO:0000256" key="5">
    <source>
        <dbReference type="ARBA" id="ARBA00022989"/>
    </source>
</evidence>
<dbReference type="Gene3D" id="1.20.1250.20">
    <property type="entry name" value="MFS general substrate transporter like domains"/>
    <property type="match status" value="2"/>
</dbReference>
<dbReference type="PANTHER" id="PTHR23517">
    <property type="entry name" value="RESISTANCE PROTEIN MDTM, PUTATIVE-RELATED-RELATED"/>
    <property type="match status" value="1"/>
</dbReference>
<evidence type="ECO:0000259" key="8">
    <source>
        <dbReference type="PROSITE" id="PS50850"/>
    </source>
</evidence>
<evidence type="ECO:0000256" key="2">
    <source>
        <dbReference type="ARBA" id="ARBA00022448"/>
    </source>
</evidence>
<keyword evidence="5 7" id="KW-1133">Transmembrane helix</keyword>
<evidence type="ECO:0000256" key="1">
    <source>
        <dbReference type="ARBA" id="ARBA00004651"/>
    </source>
</evidence>
<accession>A0A3A9WYB7</accession>
<gene>
    <name evidence="9" type="ORF">D7319_02415</name>
</gene>
<feature type="transmembrane region" description="Helical" evidence="7">
    <location>
        <begin position="209"/>
        <end position="230"/>
    </location>
</feature>
<dbReference type="OrthoDB" id="5176013at2"/>
<dbReference type="EMBL" id="RBDX01000001">
    <property type="protein sequence ID" value="RKN12806.1"/>
    <property type="molecule type" value="Genomic_DNA"/>
</dbReference>
<feature type="transmembrane region" description="Helical" evidence="7">
    <location>
        <begin position="137"/>
        <end position="163"/>
    </location>
</feature>
<dbReference type="InterPro" id="IPR011701">
    <property type="entry name" value="MFS"/>
</dbReference>
<feature type="domain" description="Major facilitator superfamily (MFS) profile" evidence="8">
    <location>
        <begin position="1"/>
        <end position="402"/>
    </location>
</feature>
<feature type="transmembrane region" description="Helical" evidence="7">
    <location>
        <begin position="283"/>
        <end position="301"/>
    </location>
</feature>
<feature type="transmembrane region" description="Helical" evidence="7">
    <location>
        <begin position="20"/>
        <end position="40"/>
    </location>
</feature>
<evidence type="ECO:0000313" key="9">
    <source>
        <dbReference type="EMBL" id="RKN12806.1"/>
    </source>
</evidence>
<reference evidence="9 10" key="1">
    <citation type="submission" date="2018-09" db="EMBL/GenBank/DDBJ databases">
        <title>Streptomyces sp. nov. DS1-2, an endophytic actinomycete isolated from roots of Dendrobium scabrilingue.</title>
        <authorList>
            <person name="Kuncharoen N."/>
            <person name="Kudo T."/>
            <person name="Ohkuma M."/>
            <person name="Yuki M."/>
            <person name="Tanasupawat S."/>
        </authorList>
    </citation>
    <scope>NUCLEOTIDE SEQUENCE [LARGE SCALE GENOMIC DNA]</scope>
    <source>
        <strain evidence="9 10">AZ1-7</strain>
    </source>
</reference>
<name>A0A3A9WYB7_9ACTN</name>
<dbReference type="InterPro" id="IPR020846">
    <property type="entry name" value="MFS_dom"/>
</dbReference>
<dbReference type="InterPro" id="IPR050171">
    <property type="entry name" value="MFS_Transporters"/>
</dbReference>
<dbReference type="RefSeq" id="WP_120694797.1">
    <property type="nucleotide sequence ID" value="NZ_RBDX01000001.1"/>
</dbReference>
<comment type="caution">
    <text evidence="9">The sequence shown here is derived from an EMBL/GenBank/DDBJ whole genome shotgun (WGS) entry which is preliminary data.</text>
</comment>
<dbReference type="GO" id="GO:0022857">
    <property type="term" value="F:transmembrane transporter activity"/>
    <property type="evidence" value="ECO:0007669"/>
    <property type="project" value="InterPro"/>
</dbReference>
<comment type="subcellular location">
    <subcellularLocation>
        <location evidence="1">Cell membrane</location>
        <topology evidence="1">Multi-pass membrane protein</topology>
    </subcellularLocation>
</comment>
<organism evidence="9 10">
    <name type="scientific">Streptomyces radicis</name>
    <dbReference type="NCBI Taxonomy" id="1750517"/>
    <lineage>
        <taxon>Bacteria</taxon>
        <taxon>Bacillati</taxon>
        <taxon>Actinomycetota</taxon>
        <taxon>Actinomycetes</taxon>
        <taxon>Kitasatosporales</taxon>
        <taxon>Streptomycetaceae</taxon>
        <taxon>Streptomyces</taxon>
    </lineage>
</organism>
<dbReference type="AlphaFoldDB" id="A0A3A9WYB7"/>
<sequence length="407" mass="40366">MAAPSSTARSAAGGARAVAAVFATMVSASVAPFLVGSLSIQIGESIRFTPTDVGIAVAAYYVVSAALSPLAGQVVTTLGPTASLRLASAGSTLSLVLVAVADSAATVIVALALLGAPNSLVQPSSNQVLSTVADPGARGLGFGVVQSAIPLSTMLSGVLLAVFGDAASWRHALWTVAVLTLAGQLLIARADAGAPSTTATRPPAPGARPIGGAPLMVAMVAGAFLASLAATTLPSFVALTGEQRDLSPGSIAAAQIAGSLACVAVRIVAAWRGGGTGGPRRMLGSVAGLLLLGSTGFLFLAWNGAAWAFAVGVVLAYAFGWGWNGLFNLSVSRVRAGRVPASTGLTQGGVFLGGACGPLLFAAVSSHEGYGAGWITVAIAAFASSLCVAHAMRRWVGEKEERHEPVG</sequence>
<keyword evidence="3" id="KW-1003">Cell membrane</keyword>
<evidence type="ECO:0000256" key="3">
    <source>
        <dbReference type="ARBA" id="ARBA00022475"/>
    </source>
</evidence>
<feature type="transmembrane region" description="Helical" evidence="7">
    <location>
        <begin position="92"/>
        <end position="116"/>
    </location>
</feature>
<evidence type="ECO:0000256" key="4">
    <source>
        <dbReference type="ARBA" id="ARBA00022692"/>
    </source>
</evidence>
<evidence type="ECO:0000313" key="10">
    <source>
        <dbReference type="Proteomes" id="UP000275024"/>
    </source>
</evidence>
<keyword evidence="4 7" id="KW-0812">Transmembrane</keyword>
<feature type="transmembrane region" description="Helical" evidence="7">
    <location>
        <begin position="348"/>
        <end position="366"/>
    </location>
</feature>
<dbReference type="Pfam" id="PF07690">
    <property type="entry name" value="MFS_1"/>
    <property type="match status" value="1"/>
</dbReference>
<feature type="transmembrane region" description="Helical" evidence="7">
    <location>
        <begin position="52"/>
        <end position="72"/>
    </location>
</feature>
<dbReference type="SUPFAM" id="SSF103473">
    <property type="entry name" value="MFS general substrate transporter"/>
    <property type="match status" value="1"/>
</dbReference>
<keyword evidence="6 7" id="KW-0472">Membrane</keyword>
<protein>
    <submittedName>
        <fullName evidence="9">MFS transporter</fullName>
    </submittedName>
</protein>
<proteinExistence type="predicted"/>